<protein>
    <submittedName>
        <fullName evidence="3">Putative secreted protein</fullName>
    </submittedName>
</protein>
<organism evidence="3">
    <name type="scientific">Panstrongylus lignarius</name>
    <dbReference type="NCBI Taxonomy" id="156445"/>
    <lineage>
        <taxon>Eukaryota</taxon>
        <taxon>Metazoa</taxon>
        <taxon>Ecdysozoa</taxon>
        <taxon>Arthropoda</taxon>
        <taxon>Hexapoda</taxon>
        <taxon>Insecta</taxon>
        <taxon>Pterygota</taxon>
        <taxon>Neoptera</taxon>
        <taxon>Paraneoptera</taxon>
        <taxon>Hemiptera</taxon>
        <taxon>Heteroptera</taxon>
        <taxon>Panheteroptera</taxon>
        <taxon>Cimicomorpha</taxon>
        <taxon>Reduviidae</taxon>
        <taxon>Triatominae</taxon>
        <taxon>Panstrongylus</taxon>
    </lineage>
</organism>
<evidence type="ECO:0000256" key="2">
    <source>
        <dbReference type="SAM" id="SignalP"/>
    </source>
</evidence>
<evidence type="ECO:0000313" key="3">
    <source>
        <dbReference type="EMBL" id="JAW14812.1"/>
    </source>
</evidence>
<accession>A0A224Y1E4</accession>
<feature type="compositionally biased region" description="Low complexity" evidence="1">
    <location>
        <begin position="75"/>
        <end position="87"/>
    </location>
</feature>
<sequence length="102" mass="11725">MLYLYIFGILLSRCYSLRLPLYSEQLVEADEEPMSPLSELFSSLFEIEYSEEEDDNSYIDLNDLYLTIGLESGKKSTTTSTTTTEEPTTTKKKRPTRKYGGK</sequence>
<name>A0A224Y1E4_9HEMI</name>
<dbReference type="AlphaFoldDB" id="A0A224Y1E4"/>
<dbReference type="EMBL" id="GFTR01001614">
    <property type="protein sequence ID" value="JAW14812.1"/>
    <property type="molecule type" value="Transcribed_RNA"/>
</dbReference>
<proteinExistence type="predicted"/>
<feature type="compositionally biased region" description="Basic residues" evidence="1">
    <location>
        <begin position="90"/>
        <end position="102"/>
    </location>
</feature>
<feature type="region of interest" description="Disordered" evidence="1">
    <location>
        <begin position="74"/>
        <end position="102"/>
    </location>
</feature>
<evidence type="ECO:0000256" key="1">
    <source>
        <dbReference type="SAM" id="MobiDB-lite"/>
    </source>
</evidence>
<feature type="signal peptide" evidence="2">
    <location>
        <begin position="1"/>
        <end position="16"/>
    </location>
</feature>
<feature type="chain" id="PRO_5012985411" evidence="2">
    <location>
        <begin position="17"/>
        <end position="102"/>
    </location>
</feature>
<keyword evidence="2" id="KW-0732">Signal</keyword>
<reference evidence="3" key="1">
    <citation type="journal article" date="2018" name="PLoS Negl. Trop. Dis.">
        <title>An insight into the salivary gland and fat body transcriptome of Panstrongylus lignarius (Hemiptera: Heteroptera), the main vector of Chagas disease in Peru.</title>
        <authorList>
            <person name="Nevoa J.C."/>
            <person name="Mendes M.T."/>
            <person name="da Silva M.V."/>
            <person name="Soares S.C."/>
            <person name="Oliveira C.J.F."/>
            <person name="Ribeiro J.M.C."/>
        </authorList>
    </citation>
    <scope>NUCLEOTIDE SEQUENCE</scope>
</reference>